<evidence type="ECO:0000256" key="1">
    <source>
        <dbReference type="ARBA" id="ARBA00004442"/>
    </source>
</evidence>
<name>A0AA38XED6_9EURO</name>
<dbReference type="InterPro" id="IPR013750">
    <property type="entry name" value="GHMP_kinase_C_dom"/>
</dbReference>
<dbReference type="GO" id="GO:0050515">
    <property type="term" value="F:4-(cytidine 5'-diphospho)-2-C-methyl-D-erythritol kinase activity"/>
    <property type="evidence" value="ECO:0007669"/>
    <property type="project" value="UniProtKB-EC"/>
</dbReference>
<keyword evidence="12" id="KW-0472">Membrane</keyword>
<evidence type="ECO:0000256" key="12">
    <source>
        <dbReference type="ARBA" id="ARBA00023136"/>
    </source>
</evidence>
<evidence type="ECO:0000256" key="8">
    <source>
        <dbReference type="ARBA" id="ARBA00022777"/>
    </source>
</evidence>
<dbReference type="GO" id="GO:0015031">
    <property type="term" value="P:protein transport"/>
    <property type="evidence" value="ECO:0007669"/>
    <property type="project" value="UniProtKB-KW"/>
</dbReference>
<dbReference type="PANTHER" id="PTHR43527">
    <property type="entry name" value="4-DIPHOSPHOCYTIDYL-2-C-METHYL-D-ERYTHRITOL KINASE, CHLOROPLASTIC"/>
    <property type="match status" value="1"/>
</dbReference>
<dbReference type="HAMAP" id="MF_00061">
    <property type="entry name" value="IspE"/>
    <property type="match status" value="1"/>
</dbReference>
<evidence type="ECO:0000256" key="4">
    <source>
        <dbReference type="ARBA" id="ARBA00012052"/>
    </source>
</evidence>
<keyword evidence="9" id="KW-0067">ATP-binding</keyword>
<comment type="similarity">
    <text evidence="2">Belongs to the GHMP kinase family. IspE subfamily.</text>
</comment>
<proteinExistence type="inferred from homology"/>
<keyword evidence="15" id="KW-0443">Lipid metabolism</keyword>
<evidence type="ECO:0000259" key="18">
    <source>
        <dbReference type="Pfam" id="PF08544"/>
    </source>
</evidence>
<evidence type="ECO:0000256" key="6">
    <source>
        <dbReference type="ARBA" id="ARBA00022679"/>
    </source>
</evidence>
<evidence type="ECO:0000256" key="13">
    <source>
        <dbReference type="ARBA" id="ARBA00023166"/>
    </source>
</evidence>
<keyword evidence="10" id="KW-0653">Protein transport</keyword>
<keyword evidence="8" id="KW-0418">Kinase</keyword>
<sequence length="471" mass="50382">MAVTLALSACTTVGRQKTPAPAVVTTVSAEAAAAEAARVDALRSAADWNFQGRVAVSKGKDGGSGRIDWKQEGQRYVVELSAPVTRQSWKLSGDTHHEAGRLEGLAGGPRDGEDAQALLLEATGWDIPVNQLPDWVRGLVAGDSAGPGKIDRDADGRPRRMQQMGWVIQYLDWYPAEAGRRAMNARVDDAGWSWWPAPAKLNLFLHITGRRTDGYHELQTVFRLLDWGDRIGLRLREDGQVRRQGDGLAGVAEADDLAVRAAWMLKEAANVEQGVDIIVEKHIPAGGGFGGGSSDAATVLVVLNRLWGGGLDEEALAALGLRLGADVPVFVRGHNAWAEGVGERLQPITLPQAWYVVVEPGVHVPTPLLFADPDLTRDSPQAKIEDFASGLLVGNVFEPVLRRREPAVEAVLAALSDIGTARLTGSGSGCFVEFDSQAAAEQGRAKLSKELRARVAAGVARSPLLDALEQH</sequence>
<evidence type="ECO:0000313" key="19">
    <source>
        <dbReference type="EMBL" id="KAJ9611938.1"/>
    </source>
</evidence>
<keyword evidence="15" id="KW-0753">Steroid metabolism</keyword>
<dbReference type="InterPro" id="IPR020568">
    <property type="entry name" value="Ribosomal_Su5_D2-typ_SF"/>
</dbReference>
<organism evidence="19">
    <name type="scientific">Knufia peltigerae</name>
    <dbReference type="NCBI Taxonomy" id="1002370"/>
    <lineage>
        <taxon>Eukaryota</taxon>
        <taxon>Fungi</taxon>
        <taxon>Dikarya</taxon>
        <taxon>Ascomycota</taxon>
        <taxon>Pezizomycotina</taxon>
        <taxon>Eurotiomycetes</taxon>
        <taxon>Chaetothyriomycetidae</taxon>
        <taxon>Chaetothyriales</taxon>
        <taxon>Trichomeriaceae</taxon>
        <taxon>Knufia</taxon>
    </lineage>
</organism>
<dbReference type="SUPFAM" id="SSF55060">
    <property type="entry name" value="GHMP Kinase, C-terminal domain"/>
    <property type="match status" value="1"/>
</dbReference>
<keyword evidence="7" id="KW-0547">Nucleotide-binding</keyword>
<dbReference type="AlphaFoldDB" id="A0AA38XED6"/>
<comment type="subcellular location">
    <subcellularLocation>
        <location evidence="1">Cell outer membrane</location>
    </subcellularLocation>
</comment>
<dbReference type="Gene3D" id="3.30.230.10">
    <property type="match status" value="1"/>
</dbReference>
<dbReference type="InterPro" id="IPR004565">
    <property type="entry name" value="OM_lipoprot_LolB"/>
</dbReference>
<dbReference type="NCBIfam" id="TIGR00154">
    <property type="entry name" value="ispE"/>
    <property type="match status" value="1"/>
</dbReference>
<dbReference type="Pfam" id="PF08544">
    <property type="entry name" value="GHMP_kinases_C"/>
    <property type="match status" value="1"/>
</dbReference>
<dbReference type="Pfam" id="PF00288">
    <property type="entry name" value="GHMP_kinases_N"/>
    <property type="match status" value="1"/>
</dbReference>
<comment type="subunit">
    <text evidence="3">Monomer.</text>
</comment>
<dbReference type="GO" id="GO:0016126">
    <property type="term" value="P:sterol biosynthetic process"/>
    <property type="evidence" value="ECO:0007669"/>
    <property type="project" value="UniProtKB-KW"/>
</dbReference>
<keyword evidence="11" id="KW-0752">Steroid biosynthesis</keyword>
<dbReference type="SUPFAM" id="SSF89392">
    <property type="entry name" value="Prokaryotic lipoproteins and lipoprotein localization factors"/>
    <property type="match status" value="1"/>
</dbReference>
<protein>
    <recommendedName>
        <fullName evidence="4">4-(cytidine 5'-diphospho)-2-C-methyl-D-erythritol kinase</fullName>
        <ecNumber evidence="4">2.7.1.148</ecNumber>
    </recommendedName>
    <alternativeName>
        <fullName evidence="16">4-(cytidine-5'-diphospho)-2-C-methyl-D-erythritol kinase</fullName>
    </alternativeName>
</protein>
<dbReference type="InterPro" id="IPR036554">
    <property type="entry name" value="GHMP_kinase_C_sf"/>
</dbReference>
<dbReference type="Gene3D" id="3.30.70.890">
    <property type="entry name" value="GHMP kinase, C-terminal domain"/>
    <property type="match status" value="1"/>
</dbReference>
<dbReference type="CDD" id="cd16326">
    <property type="entry name" value="LolB"/>
    <property type="match status" value="1"/>
</dbReference>
<dbReference type="GO" id="GO:0005524">
    <property type="term" value="F:ATP binding"/>
    <property type="evidence" value="ECO:0007669"/>
    <property type="project" value="UniProtKB-KW"/>
</dbReference>
<dbReference type="GO" id="GO:0016114">
    <property type="term" value="P:terpenoid biosynthetic process"/>
    <property type="evidence" value="ECO:0007669"/>
    <property type="project" value="InterPro"/>
</dbReference>
<dbReference type="Pfam" id="PF03550">
    <property type="entry name" value="LolB"/>
    <property type="match status" value="1"/>
</dbReference>
<evidence type="ECO:0000256" key="10">
    <source>
        <dbReference type="ARBA" id="ARBA00022927"/>
    </source>
</evidence>
<evidence type="ECO:0000256" key="15">
    <source>
        <dbReference type="ARBA" id="ARBA00023221"/>
    </source>
</evidence>
<dbReference type="EMBL" id="JAPDRN010000215">
    <property type="protein sequence ID" value="KAJ9611938.1"/>
    <property type="molecule type" value="Genomic_DNA"/>
</dbReference>
<evidence type="ECO:0000256" key="9">
    <source>
        <dbReference type="ARBA" id="ARBA00022840"/>
    </source>
</evidence>
<evidence type="ECO:0000256" key="14">
    <source>
        <dbReference type="ARBA" id="ARBA00023186"/>
    </source>
</evidence>
<evidence type="ECO:0000256" key="7">
    <source>
        <dbReference type="ARBA" id="ARBA00022741"/>
    </source>
</evidence>
<keyword evidence="14" id="KW-0143">Chaperone</keyword>
<evidence type="ECO:0000256" key="2">
    <source>
        <dbReference type="ARBA" id="ARBA00009684"/>
    </source>
</evidence>
<evidence type="ECO:0000256" key="5">
    <source>
        <dbReference type="ARBA" id="ARBA00022448"/>
    </source>
</evidence>
<keyword evidence="5" id="KW-0813">Transport</keyword>
<dbReference type="EC" id="2.7.1.148" evidence="4"/>
<gene>
    <name evidence="19" type="ORF">H2204_015056</name>
</gene>
<keyword evidence="13" id="KW-1207">Sterol metabolism</keyword>
<comment type="caution">
    <text evidence="19">The sequence shown here is derived from an EMBL/GenBank/DDBJ whole genome shotgun (WGS) entry which is preliminary data.</text>
</comment>
<keyword evidence="11" id="KW-0756">Sterol biosynthesis</keyword>
<feature type="domain" description="GHMP kinase N-terminal" evidence="17">
    <location>
        <begin position="257"/>
        <end position="333"/>
    </location>
</feature>
<dbReference type="SUPFAM" id="SSF54211">
    <property type="entry name" value="Ribosomal protein S5 domain 2-like"/>
    <property type="match status" value="1"/>
</dbReference>
<dbReference type="Gene3D" id="2.50.20.10">
    <property type="entry name" value="Lipoprotein localisation LolA/LolB/LppX"/>
    <property type="match status" value="1"/>
</dbReference>
<dbReference type="InterPro" id="IPR029046">
    <property type="entry name" value="LolA/LolB/LppX"/>
</dbReference>
<dbReference type="PANTHER" id="PTHR43527:SF2">
    <property type="entry name" value="4-DIPHOSPHOCYTIDYL-2-C-METHYL-D-ERYTHRITOL KINASE, CHLOROPLASTIC"/>
    <property type="match status" value="1"/>
</dbReference>
<accession>A0AA38XED6</accession>
<dbReference type="InterPro" id="IPR004424">
    <property type="entry name" value="IspE"/>
</dbReference>
<keyword evidence="6" id="KW-0808">Transferase</keyword>
<dbReference type="InterPro" id="IPR006204">
    <property type="entry name" value="GHMP_kinase_N_dom"/>
</dbReference>
<reference evidence="19" key="1">
    <citation type="submission" date="2022-10" db="EMBL/GenBank/DDBJ databases">
        <title>Culturing micro-colonial fungi from biological soil crusts in the Mojave desert and describing Neophaeococcomyces mojavensis, and introducing the new genera and species Taxawa tesnikishii.</title>
        <authorList>
            <person name="Kurbessoian T."/>
            <person name="Stajich J.E."/>
        </authorList>
    </citation>
    <scope>NUCLEOTIDE SEQUENCE</scope>
    <source>
        <strain evidence="19">TK_35</strain>
    </source>
</reference>
<evidence type="ECO:0000259" key="17">
    <source>
        <dbReference type="Pfam" id="PF00288"/>
    </source>
</evidence>
<dbReference type="InterPro" id="IPR014721">
    <property type="entry name" value="Ribsml_uS5_D2-typ_fold_subgr"/>
</dbReference>
<evidence type="ECO:0000256" key="16">
    <source>
        <dbReference type="ARBA" id="ARBA00032554"/>
    </source>
</evidence>
<dbReference type="NCBIfam" id="TIGR00548">
    <property type="entry name" value="lolB"/>
    <property type="match status" value="1"/>
</dbReference>
<feature type="domain" description="GHMP kinase C-terminal" evidence="18">
    <location>
        <begin position="392"/>
        <end position="451"/>
    </location>
</feature>
<evidence type="ECO:0000256" key="11">
    <source>
        <dbReference type="ARBA" id="ARBA00023011"/>
    </source>
</evidence>
<keyword evidence="11" id="KW-0444">Lipid biosynthesis</keyword>
<evidence type="ECO:0000256" key="3">
    <source>
        <dbReference type="ARBA" id="ARBA00011245"/>
    </source>
</evidence>